<dbReference type="InterPro" id="IPR031304">
    <property type="entry name" value="SLT_2"/>
</dbReference>
<dbReference type="EMBL" id="CP159578">
    <property type="protein sequence ID" value="XCJ80388.1"/>
    <property type="molecule type" value="Genomic_DNA"/>
</dbReference>
<dbReference type="PANTHER" id="PTHR30163:SF8">
    <property type="entry name" value="LYTIC MUREIN TRANSGLYCOSYLASE"/>
    <property type="match status" value="1"/>
</dbReference>
<dbReference type="InterPro" id="IPR036365">
    <property type="entry name" value="PGBD-like_sf"/>
</dbReference>
<dbReference type="InterPro" id="IPR002477">
    <property type="entry name" value="Peptidoglycan-bd-like"/>
</dbReference>
<feature type="compositionally biased region" description="Low complexity" evidence="1">
    <location>
        <begin position="40"/>
        <end position="61"/>
    </location>
</feature>
<dbReference type="SUPFAM" id="SSF53955">
    <property type="entry name" value="Lysozyme-like"/>
    <property type="match status" value="1"/>
</dbReference>
<evidence type="ECO:0000313" key="5">
    <source>
        <dbReference type="EMBL" id="XCJ80388.1"/>
    </source>
</evidence>
<feature type="domain" description="Transglycosylase SLT" evidence="4">
    <location>
        <begin position="77"/>
        <end position="367"/>
    </location>
</feature>
<dbReference type="InterPro" id="IPR011970">
    <property type="entry name" value="MltB_2"/>
</dbReference>
<dbReference type="InterPro" id="IPR036366">
    <property type="entry name" value="PGBDSf"/>
</dbReference>
<dbReference type="SUPFAM" id="SSF47090">
    <property type="entry name" value="PGBD-like"/>
    <property type="match status" value="1"/>
</dbReference>
<dbReference type="InterPro" id="IPR023346">
    <property type="entry name" value="Lysozyme-like_dom_sf"/>
</dbReference>
<dbReference type="Pfam" id="PF01471">
    <property type="entry name" value="PG_binding_1"/>
    <property type="match status" value="1"/>
</dbReference>
<dbReference type="CDD" id="cd13399">
    <property type="entry name" value="Slt35-like"/>
    <property type="match status" value="1"/>
</dbReference>
<dbReference type="Gene3D" id="1.10.101.10">
    <property type="entry name" value="PGBD-like superfamily/PGBD"/>
    <property type="match status" value="1"/>
</dbReference>
<dbReference type="AlphaFoldDB" id="A0AB74UGU6"/>
<dbReference type="RefSeq" id="WP_353981210.1">
    <property type="nucleotide sequence ID" value="NZ_CP159578.1"/>
</dbReference>
<evidence type="ECO:0000256" key="2">
    <source>
        <dbReference type="SAM" id="SignalP"/>
    </source>
</evidence>
<gene>
    <name evidence="5" type="ORF">ABV408_04265</name>
</gene>
<evidence type="ECO:0000259" key="3">
    <source>
        <dbReference type="Pfam" id="PF01471"/>
    </source>
</evidence>
<dbReference type="PANTHER" id="PTHR30163">
    <property type="entry name" value="MEMBRANE-BOUND LYTIC MUREIN TRANSGLYCOSYLASE B"/>
    <property type="match status" value="1"/>
</dbReference>
<reference evidence="5" key="1">
    <citation type="submission" date="2024-06" db="EMBL/GenBank/DDBJ databases">
        <title>Complete genome of Salinicola endophyticus HNIBRBA4755.</title>
        <authorList>
            <person name="Shin S.Y."/>
            <person name="Kang H."/>
            <person name="Song J."/>
        </authorList>
    </citation>
    <scope>NUCLEOTIDE SEQUENCE</scope>
    <source>
        <strain evidence="5">HNIBRBA4755</strain>
    </source>
</reference>
<evidence type="ECO:0000256" key="1">
    <source>
        <dbReference type="SAM" id="MobiDB-lite"/>
    </source>
</evidence>
<dbReference type="NCBIfam" id="TIGR02283">
    <property type="entry name" value="MltB_2"/>
    <property type="match status" value="1"/>
</dbReference>
<sequence length="446" mass="47302">MTRSAPLKGSLTLSLCLSLALVGCQSVAATPASSQAPDTAAQASGADDKAGASASASATPRADADAEQVTPQARAGFDAWIADFRRQAAGEGIDRATLAEAFDHATYQPRVIELDRSQPEFTRQVWSYLDSAVSDQRVANGRARLAAHQALAERIEQRYGVPGSIVVAIWGVESNYGSNFGSFETIDALSTLGYEGRRQAFARGELMAALKILQNGDIDRDHMRGSWAGAMGHTQFIPSSFLAYAVDGDGDGRRDIWGSIPDVMASTANYLAKSGWQRGQPWGAEVTLPAGFDYAQTELSVRHSSQAWAAQGVARVGGGALPDFAEASVIAPAGAEGPAFLVGPNFRVIMRYNASTSYALAVATLADRIAGRPGIQGQWPRSEPALSRTQVREMQQALNARGFDVGTPDGRVGPNTRAGLRAYQRSIGVTPDGYPTQALIQRLETP</sequence>
<dbReference type="Gene3D" id="1.10.8.350">
    <property type="entry name" value="Bacterial muramidase"/>
    <property type="match status" value="1"/>
</dbReference>
<organism evidence="5">
    <name type="scientific">Salinicola endophyticus</name>
    <dbReference type="NCBI Taxonomy" id="1949083"/>
    <lineage>
        <taxon>Bacteria</taxon>
        <taxon>Pseudomonadati</taxon>
        <taxon>Pseudomonadota</taxon>
        <taxon>Gammaproteobacteria</taxon>
        <taxon>Oceanospirillales</taxon>
        <taxon>Halomonadaceae</taxon>
        <taxon>Salinicola</taxon>
    </lineage>
</organism>
<feature type="domain" description="Peptidoglycan binding-like" evidence="3">
    <location>
        <begin position="388"/>
        <end position="443"/>
    </location>
</feature>
<protein>
    <submittedName>
        <fullName evidence="5">Lytic murein transglycosylase</fullName>
    </submittedName>
</protein>
<feature type="signal peptide" evidence="2">
    <location>
        <begin position="1"/>
        <end position="28"/>
    </location>
</feature>
<dbReference type="GO" id="GO:0009253">
    <property type="term" value="P:peptidoglycan catabolic process"/>
    <property type="evidence" value="ECO:0007669"/>
    <property type="project" value="TreeGrafter"/>
</dbReference>
<name>A0AB74UGU6_9GAMM</name>
<accession>A0AB74UGU6</accession>
<keyword evidence="2" id="KW-0732">Signal</keyword>
<dbReference type="Pfam" id="PF13406">
    <property type="entry name" value="SLT_2"/>
    <property type="match status" value="1"/>
</dbReference>
<dbReference type="PROSITE" id="PS51257">
    <property type="entry name" value="PROKAR_LIPOPROTEIN"/>
    <property type="match status" value="1"/>
</dbReference>
<dbReference type="GO" id="GO:0008933">
    <property type="term" value="F:peptidoglycan lytic transglycosylase activity"/>
    <property type="evidence" value="ECO:0007669"/>
    <property type="project" value="TreeGrafter"/>
</dbReference>
<evidence type="ECO:0000259" key="4">
    <source>
        <dbReference type="Pfam" id="PF13406"/>
    </source>
</evidence>
<dbReference type="Gene3D" id="1.10.530.10">
    <property type="match status" value="1"/>
</dbReference>
<dbReference type="InterPro" id="IPR043426">
    <property type="entry name" value="MltB-like"/>
</dbReference>
<dbReference type="FunFam" id="1.10.8.350:FF:000001">
    <property type="entry name" value="Lytic murein transglycosylase B"/>
    <property type="match status" value="1"/>
</dbReference>
<feature type="chain" id="PRO_5044507089" evidence="2">
    <location>
        <begin position="29"/>
        <end position="446"/>
    </location>
</feature>
<feature type="region of interest" description="Disordered" evidence="1">
    <location>
        <begin position="31"/>
        <end position="69"/>
    </location>
</feature>
<proteinExistence type="predicted"/>